<dbReference type="Proteomes" id="UP000076532">
    <property type="component" value="Unassembled WGS sequence"/>
</dbReference>
<reference evidence="1 2" key="1">
    <citation type="journal article" date="2016" name="Mol. Biol. Evol.">
        <title>Comparative Genomics of Early-Diverging Mushroom-Forming Fungi Provides Insights into the Origins of Lignocellulose Decay Capabilities.</title>
        <authorList>
            <person name="Nagy L.G."/>
            <person name="Riley R."/>
            <person name="Tritt A."/>
            <person name="Adam C."/>
            <person name="Daum C."/>
            <person name="Floudas D."/>
            <person name="Sun H."/>
            <person name="Yadav J.S."/>
            <person name="Pangilinan J."/>
            <person name="Larsson K.H."/>
            <person name="Matsuura K."/>
            <person name="Barry K."/>
            <person name="Labutti K."/>
            <person name="Kuo R."/>
            <person name="Ohm R.A."/>
            <person name="Bhattacharya S.S."/>
            <person name="Shirouzu T."/>
            <person name="Yoshinaga Y."/>
            <person name="Martin F.M."/>
            <person name="Grigoriev I.V."/>
            <person name="Hibbett D.S."/>
        </authorList>
    </citation>
    <scope>NUCLEOTIDE SEQUENCE [LARGE SCALE GENOMIC DNA]</scope>
    <source>
        <strain evidence="1 2">CBS 109695</strain>
    </source>
</reference>
<protein>
    <submittedName>
        <fullName evidence="1">Uncharacterized protein</fullName>
    </submittedName>
</protein>
<dbReference type="AlphaFoldDB" id="A0A166TFL4"/>
<evidence type="ECO:0000313" key="1">
    <source>
        <dbReference type="EMBL" id="KZP30567.1"/>
    </source>
</evidence>
<dbReference type="EMBL" id="KV417493">
    <property type="protein sequence ID" value="KZP30567.1"/>
    <property type="molecule type" value="Genomic_DNA"/>
</dbReference>
<proteinExistence type="predicted"/>
<organism evidence="1 2">
    <name type="scientific">Athelia psychrophila</name>
    <dbReference type="NCBI Taxonomy" id="1759441"/>
    <lineage>
        <taxon>Eukaryota</taxon>
        <taxon>Fungi</taxon>
        <taxon>Dikarya</taxon>
        <taxon>Basidiomycota</taxon>
        <taxon>Agaricomycotina</taxon>
        <taxon>Agaricomycetes</taxon>
        <taxon>Agaricomycetidae</taxon>
        <taxon>Atheliales</taxon>
        <taxon>Atheliaceae</taxon>
        <taxon>Athelia</taxon>
    </lineage>
</organism>
<sequence>MCNNFKKAIDNSQKVGGKAAAKRAIVNTAADTLGRISYRVPAVARERAAVDLPLRRVSVTAGSAVTGIPKEPSGRYPRWTVQYNKCSRRSPRARPPWMSGR</sequence>
<evidence type="ECO:0000313" key="2">
    <source>
        <dbReference type="Proteomes" id="UP000076532"/>
    </source>
</evidence>
<gene>
    <name evidence="1" type="ORF">FIBSPDRAFT_850457</name>
</gene>
<keyword evidence="2" id="KW-1185">Reference proteome</keyword>
<name>A0A166TFL4_9AGAM</name>
<accession>A0A166TFL4</accession>